<dbReference type="GO" id="GO:0016020">
    <property type="term" value="C:membrane"/>
    <property type="evidence" value="ECO:0007669"/>
    <property type="project" value="UniProtKB-SubCell"/>
</dbReference>
<keyword evidence="4 7" id="KW-1133">Transmembrane helix</keyword>
<dbReference type="Pfam" id="PF01145">
    <property type="entry name" value="Band_7"/>
    <property type="match status" value="1"/>
</dbReference>
<comment type="function">
    <text evidence="6">HflC and HflK could regulate a protease.</text>
</comment>
<evidence type="ECO:0000313" key="9">
    <source>
        <dbReference type="EMBL" id="SUO97888.1"/>
    </source>
</evidence>
<evidence type="ECO:0000313" key="10">
    <source>
        <dbReference type="Proteomes" id="UP000254575"/>
    </source>
</evidence>
<dbReference type="AlphaFoldDB" id="A0A380N038"/>
<keyword evidence="9" id="KW-0645">Protease</keyword>
<evidence type="ECO:0000256" key="7">
    <source>
        <dbReference type="SAM" id="Phobius"/>
    </source>
</evidence>
<dbReference type="PANTHER" id="PTHR42911">
    <property type="entry name" value="MODULATOR OF FTSH PROTEASE HFLC"/>
    <property type="match status" value="1"/>
</dbReference>
<evidence type="ECO:0000256" key="4">
    <source>
        <dbReference type="ARBA" id="ARBA00022989"/>
    </source>
</evidence>
<dbReference type="InterPro" id="IPR010200">
    <property type="entry name" value="HflC"/>
</dbReference>
<keyword evidence="3 7" id="KW-0812">Transmembrane</keyword>
<dbReference type="GO" id="GO:0006508">
    <property type="term" value="P:proteolysis"/>
    <property type="evidence" value="ECO:0007669"/>
    <property type="project" value="UniProtKB-KW"/>
</dbReference>
<keyword evidence="10" id="KW-1185">Reference proteome</keyword>
<dbReference type="SUPFAM" id="SSF117892">
    <property type="entry name" value="Band 7/SPFH domain"/>
    <property type="match status" value="1"/>
</dbReference>
<feature type="transmembrane region" description="Helical" evidence="7">
    <location>
        <begin position="7"/>
        <end position="26"/>
    </location>
</feature>
<dbReference type="Gene3D" id="3.30.479.30">
    <property type="entry name" value="Band 7 domain"/>
    <property type="match status" value="1"/>
</dbReference>
<reference evidence="9 10" key="1">
    <citation type="submission" date="2018-06" db="EMBL/GenBank/DDBJ databases">
        <authorList>
            <consortium name="Pathogen Informatics"/>
            <person name="Doyle S."/>
        </authorList>
    </citation>
    <scope>NUCLEOTIDE SEQUENCE [LARGE SCALE GENOMIC DNA]</scope>
    <source>
        <strain evidence="9 10">NCTC10717</strain>
    </source>
</reference>
<dbReference type="Proteomes" id="UP000254575">
    <property type="component" value="Unassembled WGS sequence"/>
</dbReference>
<dbReference type="CDD" id="cd03405">
    <property type="entry name" value="SPFH_HflC"/>
    <property type="match status" value="1"/>
</dbReference>
<dbReference type="NCBIfam" id="TIGR01932">
    <property type="entry name" value="hflC"/>
    <property type="match status" value="1"/>
</dbReference>
<protein>
    <recommendedName>
        <fullName evidence="6">Protein HflC</fullName>
    </recommendedName>
</protein>
<accession>A0A380N038</accession>
<evidence type="ECO:0000256" key="5">
    <source>
        <dbReference type="ARBA" id="ARBA00023136"/>
    </source>
</evidence>
<evidence type="ECO:0000256" key="2">
    <source>
        <dbReference type="ARBA" id="ARBA00007862"/>
    </source>
</evidence>
<dbReference type="PANTHER" id="PTHR42911:SF1">
    <property type="entry name" value="MODULATOR OF FTSH PROTEASE HFLC"/>
    <property type="match status" value="1"/>
</dbReference>
<dbReference type="EMBL" id="UHIA01000004">
    <property type="protein sequence ID" value="SUO97888.1"/>
    <property type="molecule type" value="Genomic_DNA"/>
</dbReference>
<evidence type="ECO:0000259" key="8">
    <source>
        <dbReference type="SMART" id="SM00244"/>
    </source>
</evidence>
<dbReference type="SMART" id="SM00244">
    <property type="entry name" value="PHB"/>
    <property type="match status" value="1"/>
</dbReference>
<evidence type="ECO:0000256" key="1">
    <source>
        <dbReference type="ARBA" id="ARBA00004167"/>
    </source>
</evidence>
<evidence type="ECO:0000256" key="6">
    <source>
        <dbReference type="PIRNR" id="PIRNR005651"/>
    </source>
</evidence>
<sequence length="295" mass="33692">MKGLKVIGIPAAILAALVFSGAFYVVNERQLAVTTQFSRLVGTTESAGLKMKIPFIQHVEFFDKRIQRLNVDPELFLTNEKKYLIVDYYVEWKVGDIRRFYTTTQGNFQRAATLLDQLVKDGLRNEFARRSVSEVISQDRNAIMSHLNNELSKDSERYGVEIVGVRLKRVDFSDDIRDRVFERMRAERERVSRNLRAQGQEKSQGIRANAEREAAEILAKADAEAQVIRGHADAQAAKIYADAYGRDLEFYEFWRSMNAYREGFVGKGNNVLVLDPNNDFLKYFAPASKADEAAE</sequence>
<keyword evidence="5 7" id="KW-0472">Membrane</keyword>
<dbReference type="RefSeq" id="WP_115218821.1">
    <property type="nucleotide sequence ID" value="NZ_UHIA01000004.1"/>
</dbReference>
<dbReference type="OrthoDB" id="9812991at2"/>
<proteinExistence type="inferred from homology"/>
<dbReference type="PIRSF" id="PIRSF005651">
    <property type="entry name" value="HflC"/>
    <property type="match status" value="1"/>
</dbReference>
<keyword evidence="9" id="KW-0378">Hydrolase</keyword>
<name>A0A380N038_9GAMM</name>
<comment type="similarity">
    <text evidence="2 6">Belongs to the band 7/mec-2 family. HflC subfamily.</text>
</comment>
<organism evidence="9 10">
    <name type="scientific">Suttonella indologenes</name>
    <dbReference type="NCBI Taxonomy" id="13276"/>
    <lineage>
        <taxon>Bacteria</taxon>
        <taxon>Pseudomonadati</taxon>
        <taxon>Pseudomonadota</taxon>
        <taxon>Gammaproteobacteria</taxon>
        <taxon>Cardiobacteriales</taxon>
        <taxon>Cardiobacteriaceae</taxon>
        <taxon>Suttonella</taxon>
    </lineage>
</organism>
<gene>
    <name evidence="9" type="primary">hflC</name>
    <name evidence="9" type="ORF">NCTC10717_01670</name>
</gene>
<dbReference type="InterPro" id="IPR001107">
    <property type="entry name" value="Band_7"/>
</dbReference>
<evidence type="ECO:0000256" key="3">
    <source>
        <dbReference type="ARBA" id="ARBA00022692"/>
    </source>
</evidence>
<dbReference type="InterPro" id="IPR036013">
    <property type="entry name" value="Band_7/SPFH_dom_sf"/>
</dbReference>
<comment type="subcellular location">
    <subcellularLocation>
        <location evidence="1">Membrane</location>
        <topology evidence="1">Single-pass membrane protein</topology>
    </subcellularLocation>
</comment>
<dbReference type="GO" id="GO:0008233">
    <property type="term" value="F:peptidase activity"/>
    <property type="evidence" value="ECO:0007669"/>
    <property type="project" value="UniProtKB-KW"/>
</dbReference>
<feature type="domain" description="Band 7" evidence="8">
    <location>
        <begin position="21"/>
        <end position="184"/>
    </location>
</feature>